<dbReference type="AlphaFoldDB" id="A0AAV4RTV3"/>
<proteinExistence type="predicted"/>
<evidence type="ECO:0000313" key="2">
    <source>
        <dbReference type="EMBL" id="GIY23801.1"/>
    </source>
</evidence>
<gene>
    <name evidence="2" type="ORF">CDAR_92621</name>
</gene>
<accession>A0AAV4RTV3</accession>
<dbReference type="EMBL" id="BPLQ01006583">
    <property type="protein sequence ID" value="GIY23801.1"/>
    <property type="molecule type" value="Genomic_DNA"/>
</dbReference>
<reference evidence="2 3" key="1">
    <citation type="submission" date="2021-06" db="EMBL/GenBank/DDBJ databases">
        <title>Caerostris darwini draft genome.</title>
        <authorList>
            <person name="Kono N."/>
            <person name="Arakawa K."/>
        </authorList>
    </citation>
    <scope>NUCLEOTIDE SEQUENCE [LARGE SCALE GENOMIC DNA]</scope>
</reference>
<comment type="caution">
    <text evidence="2">The sequence shown here is derived from an EMBL/GenBank/DDBJ whole genome shotgun (WGS) entry which is preliminary data.</text>
</comment>
<protein>
    <submittedName>
        <fullName evidence="2">Uncharacterized protein</fullName>
    </submittedName>
</protein>
<name>A0AAV4RTV3_9ARAC</name>
<keyword evidence="3" id="KW-1185">Reference proteome</keyword>
<organism evidence="2 3">
    <name type="scientific">Caerostris darwini</name>
    <dbReference type="NCBI Taxonomy" id="1538125"/>
    <lineage>
        <taxon>Eukaryota</taxon>
        <taxon>Metazoa</taxon>
        <taxon>Ecdysozoa</taxon>
        <taxon>Arthropoda</taxon>
        <taxon>Chelicerata</taxon>
        <taxon>Arachnida</taxon>
        <taxon>Araneae</taxon>
        <taxon>Araneomorphae</taxon>
        <taxon>Entelegynae</taxon>
        <taxon>Araneoidea</taxon>
        <taxon>Araneidae</taxon>
        <taxon>Caerostris</taxon>
    </lineage>
</organism>
<evidence type="ECO:0000256" key="1">
    <source>
        <dbReference type="SAM" id="MobiDB-lite"/>
    </source>
</evidence>
<evidence type="ECO:0000313" key="3">
    <source>
        <dbReference type="Proteomes" id="UP001054837"/>
    </source>
</evidence>
<sequence>MEESCCEIFLAIASSKTNSCNESFSDSKVNILRRSGVTLLHVSANCHCCHYGKRLLWRKPLTEFHSTTNPVWFVVEPQDGLGKSPDSYARQGSQDALA</sequence>
<dbReference type="Proteomes" id="UP001054837">
    <property type="component" value="Unassembled WGS sequence"/>
</dbReference>
<feature type="region of interest" description="Disordered" evidence="1">
    <location>
        <begin position="79"/>
        <end position="98"/>
    </location>
</feature>